<dbReference type="Proteomes" id="UP000663842">
    <property type="component" value="Unassembled WGS sequence"/>
</dbReference>
<feature type="transmembrane region" description="Helical" evidence="1">
    <location>
        <begin position="31"/>
        <end position="50"/>
    </location>
</feature>
<accession>A0A819ZN34</accession>
<dbReference type="SUPFAM" id="SSF141571">
    <property type="entry name" value="Pentapeptide repeat-like"/>
    <property type="match status" value="2"/>
</dbReference>
<dbReference type="EMBL" id="CAJNRG010004120">
    <property type="protein sequence ID" value="CAF2063444.1"/>
    <property type="molecule type" value="Genomic_DNA"/>
</dbReference>
<evidence type="ECO:0008006" key="5">
    <source>
        <dbReference type="Google" id="ProtNLM"/>
    </source>
</evidence>
<organism evidence="3 4">
    <name type="scientific">Rotaria magnacalcarata</name>
    <dbReference type="NCBI Taxonomy" id="392030"/>
    <lineage>
        <taxon>Eukaryota</taxon>
        <taxon>Metazoa</taxon>
        <taxon>Spiralia</taxon>
        <taxon>Gnathifera</taxon>
        <taxon>Rotifera</taxon>
        <taxon>Eurotatoria</taxon>
        <taxon>Bdelloidea</taxon>
        <taxon>Philodinida</taxon>
        <taxon>Philodinidae</taxon>
        <taxon>Rotaria</taxon>
    </lineage>
</organism>
<dbReference type="AlphaFoldDB" id="A0A819ZN34"/>
<sequence length="586" mass="66645">MVLQENSTQTERPTDQVCRLFGVSMNHVSKFISYLLLPLLLGVFSIVITVHQQNMAKQEWEEDQQIAQQQLQLERNLATDESLNKLFYTFIRETGALLEKYNGSLSCNPIVASLIRAKTLKVFGELEPQRNIRIIRFLYESGQIRETREHRALDLSRAELRDVDFRHLAINGKHLHHISLAGTFLSNALFIGIDMKHANFSSTHLENVDFSFTKLENVDFSSAQLENVNFSYADLRNVNFYNTKLRKVEYSSTELWEANFASGVLLYVDFSFTLLSNVKFSFTSLINANFSNASLVDINFRSSRLDYVNFSSANVRKVDFTSAQLRNVNFVTIVSASVNFSYANISYTNFMRAHCVGAYFARAILFHSTFSYANAKSTVFYRANLTDVEFSFANLYNADFADTQMTDSELWSALSIRDALLPNGTIARDPNLIKNGEADCNISLVNHWIVALGSVTTSMFDQRKNNCYFLLQSDDIGAKMFQRVKLSKLWDFNSWPRSQAVLNARMSSGVSVQLRGMSNIGEVFAQQNLNSTRTMITLDLLTTMEILEVFIVFNPLISQESMNSSWCDDIELFIEYGSGIEYSQGA</sequence>
<comment type="caution">
    <text evidence="3">The sequence shown here is derived from an EMBL/GenBank/DDBJ whole genome shotgun (WGS) entry which is preliminary data.</text>
</comment>
<dbReference type="EMBL" id="CAJOBF010005481">
    <property type="protein sequence ID" value="CAF4176869.1"/>
    <property type="molecule type" value="Genomic_DNA"/>
</dbReference>
<dbReference type="PANTHER" id="PTHR14136:SF17">
    <property type="entry name" value="BTB_POZ DOMAIN-CONTAINING PROTEIN KCTD9"/>
    <property type="match status" value="1"/>
</dbReference>
<keyword evidence="1" id="KW-0812">Transmembrane</keyword>
<dbReference type="InterPro" id="IPR051082">
    <property type="entry name" value="Pentapeptide-BTB/POZ_domain"/>
</dbReference>
<protein>
    <recommendedName>
        <fullName evidence="5">Pentapeptide repeat-containing protein</fullName>
    </recommendedName>
</protein>
<keyword evidence="1" id="KW-0472">Membrane</keyword>
<keyword evidence="1" id="KW-1133">Transmembrane helix</keyword>
<dbReference type="Proteomes" id="UP000663887">
    <property type="component" value="Unassembled WGS sequence"/>
</dbReference>
<evidence type="ECO:0000313" key="4">
    <source>
        <dbReference type="Proteomes" id="UP000663842"/>
    </source>
</evidence>
<dbReference type="Pfam" id="PF13599">
    <property type="entry name" value="Pentapeptide_4"/>
    <property type="match status" value="2"/>
</dbReference>
<dbReference type="InterPro" id="IPR001646">
    <property type="entry name" value="5peptide_repeat"/>
</dbReference>
<dbReference type="Pfam" id="PF00805">
    <property type="entry name" value="Pentapeptide"/>
    <property type="match status" value="1"/>
</dbReference>
<evidence type="ECO:0000313" key="3">
    <source>
        <dbReference type="EMBL" id="CAF4176869.1"/>
    </source>
</evidence>
<gene>
    <name evidence="3" type="ORF">UXM345_LOCUS26615</name>
    <name evidence="2" type="ORF">XDN619_LOCUS11008</name>
</gene>
<dbReference type="PANTHER" id="PTHR14136">
    <property type="entry name" value="BTB_POZ DOMAIN-CONTAINING PROTEIN KCTD9"/>
    <property type="match status" value="1"/>
</dbReference>
<evidence type="ECO:0000256" key="1">
    <source>
        <dbReference type="SAM" id="Phobius"/>
    </source>
</evidence>
<dbReference type="Gene3D" id="2.160.20.80">
    <property type="entry name" value="E3 ubiquitin-protein ligase SopA"/>
    <property type="match status" value="2"/>
</dbReference>
<proteinExistence type="predicted"/>
<evidence type="ECO:0000313" key="2">
    <source>
        <dbReference type="EMBL" id="CAF2063444.1"/>
    </source>
</evidence>
<name>A0A819ZN34_9BILA</name>
<reference evidence="3" key="1">
    <citation type="submission" date="2021-02" db="EMBL/GenBank/DDBJ databases">
        <authorList>
            <person name="Nowell W R."/>
        </authorList>
    </citation>
    <scope>NUCLEOTIDE SEQUENCE</scope>
</reference>